<protein>
    <submittedName>
        <fullName evidence="2">Uncharacterized protein</fullName>
    </submittedName>
</protein>
<reference evidence="2 3" key="1">
    <citation type="journal article" date="2014" name="Int. J. Syst. Evol. Microbiol.">
        <title>Complete genome sequence of Corynebacterium casei LMG S-19264T (=DSM 44701T), isolated from a smear-ripened cheese.</title>
        <authorList>
            <consortium name="US DOE Joint Genome Institute (JGI-PGF)"/>
            <person name="Walter F."/>
            <person name="Albersmeier A."/>
            <person name="Kalinowski J."/>
            <person name="Ruckert C."/>
        </authorList>
    </citation>
    <scope>NUCLEOTIDE SEQUENCE [LARGE SCALE GENOMIC DNA]</scope>
    <source>
        <strain evidence="2 3">CGMCC 4.7215</strain>
    </source>
</reference>
<proteinExistence type="predicted"/>
<dbReference type="EMBL" id="JBHSZQ010000047">
    <property type="protein sequence ID" value="MFC7126766.1"/>
    <property type="molecule type" value="Genomic_DNA"/>
</dbReference>
<keyword evidence="1" id="KW-0812">Transmembrane</keyword>
<dbReference type="AlphaFoldDB" id="A0ABD5X6N0"/>
<evidence type="ECO:0000256" key="1">
    <source>
        <dbReference type="SAM" id="Phobius"/>
    </source>
</evidence>
<comment type="caution">
    <text evidence="2">The sequence shown here is derived from an EMBL/GenBank/DDBJ whole genome shotgun (WGS) entry which is preliminary data.</text>
</comment>
<feature type="transmembrane region" description="Helical" evidence="1">
    <location>
        <begin position="62"/>
        <end position="85"/>
    </location>
</feature>
<keyword evidence="1" id="KW-1133">Transmembrane helix</keyword>
<accession>A0ABD5X6N0</accession>
<dbReference type="Proteomes" id="UP001596414">
    <property type="component" value="Unassembled WGS sequence"/>
</dbReference>
<evidence type="ECO:0000313" key="2">
    <source>
        <dbReference type="EMBL" id="MFC7126766.1"/>
    </source>
</evidence>
<sequence length="163" mass="17077">MAISDYYGAEPDEISPFEDGPAVRGGTVAGFIATLLTSIAIVAVDISMLSDTIAGMYGFQNALAIGLATHLVHGTVFGAIFALVLTDPSLAKVTNSLWKTALAGVVYGLVLSLVATGFIMPVWVDFVGVSTIESMPYVTTSLVGWHALYGLVLGAMFPFLEKV</sequence>
<gene>
    <name evidence="2" type="ORF">ACFQJ7_12150</name>
</gene>
<feature type="transmembrane region" description="Helical" evidence="1">
    <location>
        <begin position="97"/>
        <end position="123"/>
    </location>
</feature>
<name>A0ABD5X6N0_9EURY</name>
<evidence type="ECO:0000313" key="3">
    <source>
        <dbReference type="Proteomes" id="UP001596414"/>
    </source>
</evidence>
<organism evidence="2 3">
    <name type="scientific">Halovenus rubra</name>
    <dbReference type="NCBI Taxonomy" id="869890"/>
    <lineage>
        <taxon>Archaea</taxon>
        <taxon>Methanobacteriati</taxon>
        <taxon>Methanobacteriota</taxon>
        <taxon>Stenosarchaea group</taxon>
        <taxon>Halobacteria</taxon>
        <taxon>Halobacteriales</taxon>
        <taxon>Haloarculaceae</taxon>
        <taxon>Halovenus</taxon>
    </lineage>
</organism>
<feature type="transmembrane region" description="Helical" evidence="1">
    <location>
        <begin position="28"/>
        <end position="50"/>
    </location>
</feature>
<dbReference type="RefSeq" id="WP_267637408.1">
    <property type="nucleotide sequence ID" value="NZ_JAODIY010000009.1"/>
</dbReference>
<feature type="transmembrane region" description="Helical" evidence="1">
    <location>
        <begin position="143"/>
        <end position="160"/>
    </location>
</feature>
<keyword evidence="1" id="KW-0472">Membrane</keyword>